<evidence type="ECO:0000259" key="6">
    <source>
        <dbReference type="Pfam" id="PF00501"/>
    </source>
</evidence>
<protein>
    <recommendedName>
        <fullName evidence="5">2-succinylbenzoate--CoA ligase</fullName>
        <ecNumber evidence="5">6.2.1.26</ecNumber>
    </recommendedName>
    <alternativeName>
        <fullName evidence="5">o-succinylbenzoyl-CoA synthetase</fullName>
        <shortName evidence="5">OSB-CoA synthetase</shortName>
    </alternativeName>
</protein>
<evidence type="ECO:0000313" key="9">
    <source>
        <dbReference type="Proteomes" id="UP000182762"/>
    </source>
</evidence>
<comment type="catalytic activity">
    <reaction evidence="5">
        <text>2-succinylbenzoate + ATP + CoA = 2-succinylbenzoyl-CoA + AMP + diphosphate</text>
        <dbReference type="Rhea" id="RHEA:17009"/>
        <dbReference type="ChEBI" id="CHEBI:18325"/>
        <dbReference type="ChEBI" id="CHEBI:30616"/>
        <dbReference type="ChEBI" id="CHEBI:33019"/>
        <dbReference type="ChEBI" id="CHEBI:57287"/>
        <dbReference type="ChEBI" id="CHEBI:57364"/>
        <dbReference type="ChEBI" id="CHEBI:456215"/>
        <dbReference type="EC" id="6.2.1.26"/>
    </reaction>
</comment>
<dbReference type="NCBIfam" id="TIGR01923">
    <property type="entry name" value="menE"/>
    <property type="match status" value="1"/>
</dbReference>
<dbReference type="InterPro" id="IPR045851">
    <property type="entry name" value="AMP-bd_C_sf"/>
</dbReference>
<comment type="similarity">
    <text evidence="5">Belongs to the ATP-dependent AMP-binding enzyme family. MenE subfamily.</text>
</comment>
<dbReference type="Gene3D" id="3.40.50.12780">
    <property type="entry name" value="N-terminal domain of ligase-like"/>
    <property type="match status" value="1"/>
</dbReference>
<dbReference type="Pfam" id="PF00501">
    <property type="entry name" value="AMP-binding"/>
    <property type="match status" value="1"/>
</dbReference>
<dbReference type="PANTHER" id="PTHR43201">
    <property type="entry name" value="ACYL-COA SYNTHETASE"/>
    <property type="match status" value="1"/>
</dbReference>
<dbReference type="Gene3D" id="3.30.300.30">
    <property type="match status" value="1"/>
</dbReference>
<dbReference type="NCBIfam" id="NF002966">
    <property type="entry name" value="PRK03640.1"/>
    <property type="match status" value="1"/>
</dbReference>
<accession>A0A1I6C5Z6</accession>
<dbReference type="InterPro" id="IPR010192">
    <property type="entry name" value="MenE"/>
</dbReference>
<dbReference type="CDD" id="cd05912">
    <property type="entry name" value="OSB_CoA_lg"/>
    <property type="match status" value="1"/>
</dbReference>
<keyword evidence="1 5" id="KW-0474">Menaquinone biosynthesis</keyword>
<comment type="function">
    <text evidence="5">Converts 2-succinylbenzoate (OSB) to 2-succinylbenzoyl-CoA (OSB-CoA).</text>
</comment>
<name>A0A1I6C5Z6_9BACI</name>
<dbReference type="Pfam" id="PF13193">
    <property type="entry name" value="AMP-binding_C"/>
    <property type="match status" value="1"/>
</dbReference>
<evidence type="ECO:0000313" key="8">
    <source>
        <dbReference type="EMBL" id="SFQ88620.1"/>
    </source>
</evidence>
<feature type="domain" description="AMP-binding enzyme C-terminal" evidence="7">
    <location>
        <begin position="394"/>
        <end position="467"/>
    </location>
</feature>
<reference evidence="8 9" key="1">
    <citation type="submission" date="2016-10" db="EMBL/GenBank/DDBJ databases">
        <authorList>
            <person name="Varghese N."/>
            <person name="Submissions S."/>
        </authorList>
    </citation>
    <scope>NUCLEOTIDE SEQUENCE [LARGE SCALE GENOMIC DNA]</scope>
    <source>
        <strain evidence="8 9">DSM 13796</strain>
    </source>
</reference>
<keyword evidence="9" id="KW-1185">Reference proteome</keyword>
<dbReference type="EMBL" id="FOXX01000027">
    <property type="protein sequence ID" value="SFQ88620.1"/>
    <property type="molecule type" value="Genomic_DNA"/>
</dbReference>
<evidence type="ECO:0000256" key="2">
    <source>
        <dbReference type="ARBA" id="ARBA00022598"/>
    </source>
</evidence>
<evidence type="ECO:0000256" key="4">
    <source>
        <dbReference type="ARBA" id="ARBA00022840"/>
    </source>
</evidence>
<comment type="pathway">
    <text evidence="5">Quinol/quinone metabolism; menaquinone biosynthesis.</text>
</comment>
<proteinExistence type="inferred from homology"/>
<dbReference type="PROSITE" id="PS00455">
    <property type="entry name" value="AMP_BINDING"/>
    <property type="match status" value="1"/>
</dbReference>
<dbReference type="GeneID" id="93713596"/>
<evidence type="ECO:0000256" key="3">
    <source>
        <dbReference type="ARBA" id="ARBA00022741"/>
    </source>
</evidence>
<keyword evidence="2 5" id="KW-0436">Ligase</keyword>
<dbReference type="EC" id="6.2.1.26" evidence="5"/>
<dbReference type="InterPro" id="IPR042099">
    <property type="entry name" value="ANL_N_sf"/>
</dbReference>
<dbReference type="HAMAP" id="MF_00731">
    <property type="entry name" value="MenE"/>
    <property type="match status" value="1"/>
</dbReference>
<gene>
    <name evidence="5" type="primary">menE</name>
    <name evidence="8" type="ORF">SAMN02745910_05088</name>
</gene>
<keyword evidence="3 5" id="KW-0547">Nucleotide-binding</keyword>
<evidence type="ECO:0000259" key="7">
    <source>
        <dbReference type="Pfam" id="PF13193"/>
    </source>
</evidence>
<dbReference type="InterPro" id="IPR000873">
    <property type="entry name" value="AMP-dep_synth/lig_dom"/>
</dbReference>
<evidence type="ECO:0000256" key="5">
    <source>
        <dbReference type="HAMAP-Rule" id="MF_00731"/>
    </source>
</evidence>
<keyword evidence="4 5" id="KW-0067">ATP-binding</keyword>
<dbReference type="Proteomes" id="UP000182762">
    <property type="component" value="Unassembled WGS sequence"/>
</dbReference>
<dbReference type="RefSeq" id="WP_061804008.1">
    <property type="nucleotide sequence ID" value="NZ_FOXX01000027.1"/>
</dbReference>
<comment type="pathway">
    <text evidence="5">Quinol/quinone metabolism; 1,4-dihydroxy-2-naphthoate biosynthesis; 1,4-dihydroxy-2-naphthoate from chorismate: step 5/7.</text>
</comment>
<sequence length="484" mass="53906">MEQTMPSWLKKRAFLSPNRIAVKTTNEEITFKELFIKAEEIGKKLGALGIEKGSHVGILAHNSLDFVIFLHALLGIGAKVVFLNTKLTEKELSFQLENSKVSILITDDKLFKTSITGIQKASFSEVKKLEKSNLSFQEEVSLSDVATIMYTSGTTGNPKGVVQTYGNHWWSATGSSLNLGLHDNDRWLLAVPLFHISGFSILMRSVIYGMTVILHEKFEAERVQHGIFHEGVTIISCVTAMLQKMLEHLHEPYPDTFRCLLLGGGPAPLPILEKCKEANIPVYQTYGMTETSSQIVTLSPEDALTKLGSAGKVLFPAQLKIKSENHHEAGEIVVKGPNVTKGYLYNEEATNKAIIDGWLHTGDMGYVDEDGYLYVLDRRSDLIISGGENVYPAEIESVLLSHPAVKEAGVTGQDDERWGKVPAAFLVMAHSIEESELRSFCQKRLASFKIPANFYFVDELTRNASNKLVRRKLFSLLEDQRNED</sequence>
<dbReference type="InterPro" id="IPR020845">
    <property type="entry name" value="AMP-binding_CS"/>
</dbReference>
<dbReference type="InterPro" id="IPR025110">
    <property type="entry name" value="AMP-bd_C"/>
</dbReference>
<feature type="domain" description="AMP-dependent synthetase/ligase" evidence="6">
    <location>
        <begin position="11"/>
        <end position="344"/>
    </location>
</feature>
<organism evidence="8 9">
    <name type="scientific">Priestia endophytica DSM 13796</name>
    <dbReference type="NCBI Taxonomy" id="1121089"/>
    <lineage>
        <taxon>Bacteria</taxon>
        <taxon>Bacillati</taxon>
        <taxon>Bacillota</taxon>
        <taxon>Bacilli</taxon>
        <taxon>Bacillales</taxon>
        <taxon>Bacillaceae</taxon>
        <taxon>Priestia</taxon>
    </lineage>
</organism>
<dbReference type="PANTHER" id="PTHR43201:SF5">
    <property type="entry name" value="MEDIUM-CHAIN ACYL-COA LIGASE ACSF2, MITOCHONDRIAL"/>
    <property type="match status" value="1"/>
</dbReference>
<dbReference type="SUPFAM" id="SSF56801">
    <property type="entry name" value="Acetyl-CoA synthetase-like"/>
    <property type="match status" value="1"/>
</dbReference>
<evidence type="ECO:0000256" key="1">
    <source>
        <dbReference type="ARBA" id="ARBA00022428"/>
    </source>
</evidence>
<comment type="caution">
    <text evidence="8">The sequence shown here is derived from an EMBL/GenBank/DDBJ whole genome shotgun (WGS) entry which is preliminary data.</text>
</comment>